<dbReference type="EMBL" id="DS028093">
    <property type="protein sequence ID" value="KMP01976.1"/>
    <property type="molecule type" value="Genomic_DNA"/>
</dbReference>
<feature type="repeat" description="Hemopexin" evidence="1">
    <location>
        <begin position="116"/>
        <end position="173"/>
    </location>
</feature>
<name>A0A0J6Y044_COCIT</name>
<dbReference type="SUPFAM" id="SSF50923">
    <property type="entry name" value="Hemopexin-like domain"/>
    <property type="match status" value="1"/>
</dbReference>
<dbReference type="SMART" id="SM00120">
    <property type="entry name" value="HX"/>
    <property type="match status" value="4"/>
</dbReference>
<dbReference type="OrthoDB" id="6845681at2759"/>
<gene>
    <name evidence="2" type="ORF">CIRG_02115</name>
</gene>
<dbReference type="Proteomes" id="UP000054565">
    <property type="component" value="Unassembled WGS sequence"/>
</dbReference>
<feature type="repeat" description="Hemopexin" evidence="1">
    <location>
        <begin position="2"/>
        <end position="54"/>
    </location>
</feature>
<dbReference type="Gene3D" id="2.110.10.10">
    <property type="entry name" value="Hemopexin-like domain"/>
    <property type="match status" value="1"/>
</dbReference>
<evidence type="ECO:0000256" key="1">
    <source>
        <dbReference type="PROSITE-ProRule" id="PRU01011"/>
    </source>
</evidence>
<accession>A0A0J6Y044</accession>
<dbReference type="InterPro" id="IPR018487">
    <property type="entry name" value="Hemopexin-like_repeat"/>
</dbReference>
<proteinExistence type="predicted"/>
<dbReference type="InterPro" id="IPR036375">
    <property type="entry name" value="Hemopexin-like_dom_sf"/>
</dbReference>
<feature type="repeat" description="Hemopexin" evidence="1">
    <location>
        <begin position="59"/>
        <end position="111"/>
    </location>
</feature>
<protein>
    <submittedName>
        <fullName evidence="2">Uncharacterized protein</fullName>
    </submittedName>
</protein>
<dbReference type="AlphaFoldDB" id="A0A0J6Y044"/>
<sequence length="235" mass="26824">MSVSINAALRVPGYQGEGYFFKGQRYLRMWWKPGTPEERKVFGPAKITDEWKIIRDAGFTSVDAMLPSTNDPQKVYAFSGNRYVRFSFVPGTPQESKIFGPAKIVDEWKSLRDAGFEKVDAVIPIPSTKKEEYEEEAYFFSGTQYIRVRYTPGTPKEEVVFGPTKITNEWKILRDAGFDTMDAFIPNSNSNTDVEVYGFRGTKYVRFRFTPGTPKEEVIFGPAGISENWATLREL</sequence>
<dbReference type="STRING" id="404692.A0A0J6Y044"/>
<evidence type="ECO:0000313" key="3">
    <source>
        <dbReference type="Proteomes" id="UP000054565"/>
    </source>
</evidence>
<dbReference type="PROSITE" id="PS51642">
    <property type="entry name" value="HEMOPEXIN_2"/>
    <property type="match status" value="3"/>
</dbReference>
<evidence type="ECO:0000313" key="2">
    <source>
        <dbReference type="EMBL" id="KMP01976.1"/>
    </source>
</evidence>
<reference evidence="3" key="1">
    <citation type="journal article" date="2010" name="Genome Res.">
        <title>Population genomic sequencing of Coccidioides fungi reveals recent hybridization and transposon control.</title>
        <authorList>
            <person name="Neafsey D.E."/>
            <person name="Barker B.M."/>
            <person name="Sharpton T.J."/>
            <person name="Stajich J.E."/>
            <person name="Park D.J."/>
            <person name="Whiston E."/>
            <person name="Hung C.-Y."/>
            <person name="McMahan C."/>
            <person name="White J."/>
            <person name="Sykes S."/>
            <person name="Heiman D."/>
            <person name="Young S."/>
            <person name="Zeng Q."/>
            <person name="Abouelleil A."/>
            <person name="Aftuck L."/>
            <person name="Bessette D."/>
            <person name="Brown A."/>
            <person name="FitzGerald M."/>
            <person name="Lui A."/>
            <person name="Macdonald J.P."/>
            <person name="Priest M."/>
            <person name="Orbach M.J."/>
            <person name="Galgiani J.N."/>
            <person name="Kirkland T.N."/>
            <person name="Cole G.T."/>
            <person name="Birren B.W."/>
            <person name="Henn M.R."/>
            <person name="Taylor J.W."/>
            <person name="Rounsley S.D."/>
        </authorList>
    </citation>
    <scope>NUCLEOTIDE SEQUENCE [LARGE SCALE GENOMIC DNA]</scope>
    <source>
        <strain evidence="3">RMSCC 2394</strain>
    </source>
</reference>
<organism evidence="2 3">
    <name type="scientific">Coccidioides immitis RMSCC 2394</name>
    <dbReference type="NCBI Taxonomy" id="404692"/>
    <lineage>
        <taxon>Eukaryota</taxon>
        <taxon>Fungi</taxon>
        <taxon>Dikarya</taxon>
        <taxon>Ascomycota</taxon>
        <taxon>Pezizomycotina</taxon>
        <taxon>Eurotiomycetes</taxon>
        <taxon>Eurotiomycetidae</taxon>
        <taxon>Onygenales</taxon>
        <taxon>Onygenaceae</taxon>
        <taxon>Coccidioides</taxon>
    </lineage>
</organism>